<dbReference type="SFLD" id="SFLDG01067">
    <property type="entry name" value="SPASM/twitch_domain_containing"/>
    <property type="match status" value="1"/>
</dbReference>
<dbReference type="CDD" id="cd01335">
    <property type="entry name" value="Radical_SAM"/>
    <property type="match status" value="1"/>
</dbReference>
<dbReference type="AlphaFoldDB" id="A0A7H1N3M6"/>
<dbReference type="GO" id="GO:0003824">
    <property type="term" value="F:catalytic activity"/>
    <property type="evidence" value="ECO:0007669"/>
    <property type="project" value="InterPro"/>
</dbReference>
<dbReference type="RefSeq" id="WP_190260793.1">
    <property type="nucleotide sequence ID" value="NZ_CP053923.1"/>
</dbReference>
<dbReference type="PANTHER" id="PTHR11228">
    <property type="entry name" value="RADICAL SAM DOMAIN PROTEIN"/>
    <property type="match status" value="1"/>
</dbReference>
<dbReference type="GO" id="GO:0046872">
    <property type="term" value="F:metal ion binding"/>
    <property type="evidence" value="ECO:0007669"/>
    <property type="project" value="UniProtKB-KW"/>
</dbReference>
<keyword evidence="9" id="KW-1185">Reference proteome</keyword>
<dbReference type="EMBL" id="CP053923">
    <property type="protein sequence ID" value="QNT70312.1"/>
    <property type="molecule type" value="Genomic_DNA"/>
</dbReference>
<dbReference type="SUPFAM" id="SSF102114">
    <property type="entry name" value="Radical SAM enzymes"/>
    <property type="match status" value="1"/>
</dbReference>
<feature type="domain" description="Radical SAM core" evidence="7">
    <location>
        <begin position="44"/>
        <end position="186"/>
    </location>
</feature>
<protein>
    <submittedName>
        <fullName evidence="8">Radical SAM protein</fullName>
    </submittedName>
</protein>
<evidence type="ECO:0000256" key="1">
    <source>
        <dbReference type="ARBA" id="ARBA00001966"/>
    </source>
</evidence>
<dbReference type="InterPro" id="IPR007197">
    <property type="entry name" value="rSAM"/>
</dbReference>
<dbReference type="KEGG" id="dvn:HQ394_14450"/>
<keyword evidence="5" id="KW-0411">Iron-sulfur</keyword>
<keyword evidence="2" id="KW-0949">S-adenosyl-L-methionine</keyword>
<feature type="region of interest" description="Disordered" evidence="6">
    <location>
        <begin position="1"/>
        <end position="20"/>
    </location>
</feature>
<dbReference type="SFLD" id="SFLDS00029">
    <property type="entry name" value="Radical_SAM"/>
    <property type="match status" value="1"/>
</dbReference>
<evidence type="ECO:0000256" key="3">
    <source>
        <dbReference type="ARBA" id="ARBA00022723"/>
    </source>
</evidence>
<evidence type="ECO:0000259" key="7">
    <source>
        <dbReference type="Pfam" id="PF04055"/>
    </source>
</evidence>
<comment type="cofactor">
    <cofactor evidence="1">
        <name>[4Fe-4S] cluster</name>
        <dbReference type="ChEBI" id="CHEBI:49883"/>
    </cofactor>
</comment>
<dbReference type="Gene3D" id="3.20.20.70">
    <property type="entry name" value="Aldolase class I"/>
    <property type="match status" value="1"/>
</dbReference>
<keyword evidence="3" id="KW-0479">Metal-binding</keyword>
<sequence length="319" mass="34873">MPDTTLQAPEPGAPGKFHDPDWTAKGEVRAVVAPTALSTLWFNTGSLCNIACLDCYIESSPHNDRLAYLTLAEVRQYLDEGARERFPVVEIGFTGGEPFMNRALPTMLAEVLGRDLRALVLTNAMKPMQQRQTELLALVQRFGTALTMRVSIDSPTPVLHEALRGKGTWETMLAGLRWLVAHDFRVHVAGRTRWAEDAAVERAAYARLFAAEGIAIDADDPVALMLFPEMDLARDVPEITTRCWNILGVSPDAMMCASSRMVVKRKGAAAPTVVSCTLLPYDPAFEMGTTLAEAQRPVKLNHPFCAQFCVLGGASCAAR</sequence>
<dbReference type="InterPro" id="IPR050377">
    <property type="entry name" value="Radical_SAM_PqqE_MftC-like"/>
</dbReference>
<evidence type="ECO:0000256" key="6">
    <source>
        <dbReference type="SAM" id="MobiDB-lite"/>
    </source>
</evidence>
<evidence type="ECO:0000256" key="5">
    <source>
        <dbReference type="ARBA" id="ARBA00023014"/>
    </source>
</evidence>
<evidence type="ECO:0000256" key="4">
    <source>
        <dbReference type="ARBA" id="ARBA00023004"/>
    </source>
</evidence>
<proteinExistence type="predicted"/>
<dbReference type="Pfam" id="PF04055">
    <property type="entry name" value="Radical_SAM"/>
    <property type="match status" value="1"/>
</dbReference>
<evidence type="ECO:0000256" key="2">
    <source>
        <dbReference type="ARBA" id="ARBA00022691"/>
    </source>
</evidence>
<dbReference type="PANTHER" id="PTHR11228:SF22">
    <property type="entry name" value="PEPTIDE BIOSYNTHESIS PROTEIN YYDG-RELATED"/>
    <property type="match status" value="1"/>
</dbReference>
<dbReference type="InterPro" id="IPR058240">
    <property type="entry name" value="rSAM_sf"/>
</dbReference>
<evidence type="ECO:0000313" key="8">
    <source>
        <dbReference type="EMBL" id="QNT70312.1"/>
    </source>
</evidence>
<reference evidence="8 9" key="1">
    <citation type="submission" date="2020-05" db="EMBL/GenBank/DDBJ databases">
        <title>Complete closed genome sequence of Defluviicoccus vanus.</title>
        <authorList>
            <person name="Bessarab I."/>
            <person name="Arumugam K."/>
            <person name="Maszenan A.M."/>
            <person name="Seviour R.J."/>
            <person name="Williams R.B."/>
        </authorList>
    </citation>
    <scope>NUCLEOTIDE SEQUENCE [LARGE SCALE GENOMIC DNA]</scope>
    <source>
        <strain evidence="8 9">Ben 114</strain>
    </source>
</reference>
<organism evidence="8 9">
    <name type="scientific">Defluviicoccus vanus</name>
    <dbReference type="NCBI Taxonomy" id="111831"/>
    <lineage>
        <taxon>Bacteria</taxon>
        <taxon>Pseudomonadati</taxon>
        <taxon>Pseudomonadota</taxon>
        <taxon>Alphaproteobacteria</taxon>
        <taxon>Rhodospirillales</taxon>
        <taxon>Rhodospirillaceae</taxon>
        <taxon>Defluviicoccus</taxon>
    </lineage>
</organism>
<evidence type="ECO:0000313" key="9">
    <source>
        <dbReference type="Proteomes" id="UP000516369"/>
    </source>
</evidence>
<name>A0A7H1N3M6_9PROT</name>
<dbReference type="Proteomes" id="UP000516369">
    <property type="component" value="Chromosome"/>
</dbReference>
<gene>
    <name evidence="8" type="ORF">HQ394_14450</name>
</gene>
<dbReference type="InterPro" id="IPR013785">
    <property type="entry name" value="Aldolase_TIM"/>
</dbReference>
<accession>A0A7H1N3M6</accession>
<dbReference type="GO" id="GO:0051536">
    <property type="term" value="F:iron-sulfur cluster binding"/>
    <property type="evidence" value="ECO:0007669"/>
    <property type="project" value="UniProtKB-KW"/>
</dbReference>
<keyword evidence="4" id="KW-0408">Iron</keyword>